<gene>
    <name evidence="2" type="ORF">MNBD_ALPHA01-1661</name>
</gene>
<dbReference type="Pfam" id="PF12706">
    <property type="entry name" value="Lactamase_B_2"/>
    <property type="match status" value="1"/>
</dbReference>
<dbReference type="InterPro" id="IPR036866">
    <property type="entry name" value="RibonucZ/Hydroxyglut_hydro"/>
</dbReference>
<evidence type="ECO:0000259" key="1">
    <source>
        <dbReference type="Pfam" id="PF12706"/>
    </source>
</evidence>
<name>A0A3B0SQ86_9ZZZZ</name>
<accession>A0A3B0SQ86</accession>
<organism evidence="2">
    <name type="scientific">hydrothermal vent metagenome</name>
    <dbReference type="NCBI Taxonomy" id="652676"/>
    <lineage>
        <taxon>unclassified sequences</taxon>
        <taxon>metagenomes</taxon>
        <taxon>ecological metagenomes</taxon>
    </lineage>
</organism>
<sequence>MIEKIKYSVCAFLSLLLTGLFTNIAYSKSLEMSFIGNEAFRITDGDYILLTDFPYKSGVYDYMAYEFYFPGTTGNVLSLITHRHIDHFEPLLFSDQKWNIIGPQDVTIPLEQTKVIKFTDNMTFGPIRITPRKSSHANTEHYSYLVNWAGKKLYFTGDTEDISSLKDLPELDALFITGWFYRKAKLNDMLPETEKIIIYHHREKDIIPDCTDCIIPEQNQIIIIQ</sequence>
<dbReference type="AlphaFoldDB" id="A0A3B0SQ86"/>
<dbReference type="EMBL" id="UOEJ01000236">
    <property type="protein sequence ID" value="VAW06313.1"/>
    <property type="molecule type" value="Genomic_DNA"/>
</dbReference>
<dbReference type="InterPro" id="IPR050114">
    <property type="entry name" value="UPF0173_UPF0282_UlaG_hydrolase"/>
</dbReference>
<evidence type="ECO:0000313" key="2">
    <source>
        <dbReference type="EMBL" id="VAW06313.1"/>
    </source>
</evidence>
<dbReference type="Gene3D" id="3.60.15.10">
    <property type="entry name" value="Ribonuclease Z/Hydroxyacylglutathione hydrolase-like"/>
    <property type="match status" value="1"/>
</dbReference>
<dbReference type="SUPFAM" id="SSF56281">
    <property type="entry name" value="Metallo-hydrolase/oxidoreductase"/>
    <property type="match status" value="1"/>
</dbReference>
<feature type="domain" description="Metallo-beta-lactamase" evidence="1">
    <location>
        <begin position="79"/>
        <end position="186"/>
    </location>
</feature>
<dbReference type="InterPro" id="IPR001279">
    <property type="entry name" value="Metallo-B-lactamas"/>
</dbReference>
<reference evidence="2" key="1">
    <citation type="submission" date="2018-06" db="EMBL/GenBank/DDBJ databases">
        <authorList>
            <person name="Zhirakovskaya E."/>
        </authorList>
    </citation>
    <scope>NUCLEOTIDE SEQUENCE</scope>
</reference>
<dbReference type="PANTHER" id="PTHR43546">
    <property type="entry name" value="UPF0173 METAL-DEPENDENT HYDROLASE MJ1163-RELATED"/>
    <property type="match status" value="1"/>
</dbReference>
<protein>
    <recommendedName>
        <fullName evidence="1">Metallo-beta-lactamase domain-containing protein</fullName>
    </recommendedName>
</protein>
<proteinExistence type="predicted"/>
<dbReference type="PANTHER" id="PTHR43546:SF3">
    <property type="entry name" value="UPF0173 METAL-DEPENDENT HYDROLASE MJ1163"/>
    <property type="match status" value="1"/>
</dbReference>